<evidence type="ECO:0000313" key="3">
    <source>
        <dbReference type="Proteomes" id="UP000029643"/>
    </source>
</evidence>
<reference evidence="2 3" key="1">
    <citation type="journal article" date="2014" name="Genome Announc.">
        <title>Draft Genome Sequences of Marine Flavobacterium Algibacter lectus Strains SS8 and NR4.</title>
        <authorList>
            <person name="Takatani N."/>
            <person name="Nakanishi M."/>
            <person name="Meirelles P."/>
            <person name="Mino S."/>
            <person name="Suda W."/>
            <person name="Oshima K."/>
            <person name="Hattori M."/>
            <person name="Ohkuma M."/>
            <person name="Hosokawa M."/>
            <person name="Miyashita K."/>
            <person name="Thompson F.L."/>
            <person name="Niwa A."/>
            <person name="Sawabe T."/>
            <person name="Sawabe T."/>
        </authorList>
    </citation>
    <scope>NUCLEOTIDE SEQUENCE [LARGE SCALE GENOMIC DNA]</scope>
    <source>
        <strain evidence="3">JCM19274</strain>
    </source>
</reference>
<evidence type="ECO:0000259" key="1">
    <source>
        <dbReference type="Pfam" id="PF14493"/>
    </source>
</evidence>
<dbReference type="Gene3D" id="1.10.10.1390">
    <property type="entry name" value="ATP-dependent DNA helicase RecQ"/>
    <property type="match status" value="1"/>
</dbReference>
<feature type="domain" description="Helicase Helix-turn-helix" evidence="1">
    <location>
        <begin position="1"/>
        <end position="83"/>
    </location>
</feature>
<evidence type="ECO:0000313" key="2">
    <source>
        <dbReference type="EMBL" id="GAL79826.1"/>
    </source>
</evidence>
<gene>
    <name evidence="2" type="ORF">JCM19274_2498</name>
</gene>
<name>A0A090WS27_9FLAO</name>
<keyword evidence="2" id="KW-0347">Helicase</keyword>
<protein>
    <submittedName>
        <fullName evidence="2">ATP-dependent DNA helicase RecQ</fullName>
    </submittedName>
</protein>
<sequence length="89" mass="10195">MYKSGLSIDEIAMQRKLGTTTVYSHIAKLYSMGKEINLYDFVSKSDVEAVRKAKKALGSPKALRAYFDYFNESIDYFKIRLALSIIEKD</sequence>
<accession>A0A090WS27</accession>
<dbReference type="AlphaFoldDB" id="A0A090WS27"/>
<organism evidence="2 3">
    <name type="scientific">Algibacter lectus</name>
    <dbReference type="NCBI Taxonomy" id="221126"/>
    <lineage>
        <taxon>Bacteria</taxon>
        <taxon>Pseudomonadati</taxon>
        <taxon>Bacteroidota</taxon>
        <taxon>Flavobacteriia</taxon>
        <taxon>Flavobacteriales</taxon>
        <taxon>Flavobacteriaceae</taxon>
        <taxon>Algibacter</taxon>
    </lineage>
</organism>
<keyword evidence="2" id="KW-0067">ATP-binding</keyword>
<dbReference type="Proteomes" id="UP000029643">
    <property type="component" value="Unassembled WGS sequence"/>
</dbReference>
<dbReference type="InterPro" id="IPR029491">
    <property type="entry name" value="Helicase_HTH"/>
</dbReference>
<dbReference type="RefSeq" id="WP_369450184.1">
    <property type="nucleotide sequence ID" value="NZ_BBNU01000008.1"/>
</dbReference>
<dbReference type="GO" id="GO:0004386">
    <property type="term" value="F:helicase activity"/>
    <property type="evidence" value="ECO:0007669"/>
    <property type="project" value="UniProtKB-KW"/>
</dbReference>
<keyword evidence="2" id="KW-0547">Nucleotide-binding</keyword>
<comment type="caution">
    <text evidence="2">The sequence shown here is derived from an EMBL/GenBank/DDBJ whole genome shotgun (WGS) entry which is preliminary data.</text>
</comment>
<keyword evidence="2" id="KW-0378">Hydrolase</keyword>
<dbReference type="EMBL" id="BBNU01000008">
    <property type="protein sequence ID" value="GAL79826.1"/>
    <property type="molecule type" value="Genomic_DNA"/>
</dbReference>
<proteinExistence type="predicted"/>
<dbReference type="Pfam" id="PF14493">
    <property type="entry name" value="HTH_40"/>
    <property type="match status" value="1"/>
</dbReference>